<dbReference type="OrthoDB" id="24665at10239"/>
<evidence type="ECO:0000313" key="1">
    <source>
        <dbReference type="EMBL" id="AIM51101.1"/>
    </source>
</evidence>
<dbReference type="GeneID" id="26625546"/>
<name>A0A088FS01_9CAUD</name>
<dbReference type="Proteomes" id="UP000029346">
    <property type="component" value="Segment"/>
</dbReference>
<sequence>MKEITIVLRDGPMVHVHGELALDASESSLLVYGDSGAHMNFNWDNVLYYAVAPSVEESTNGV</sequence>
<accession>A0A088FS01</accession>
<evidence type="ECO:0000313" key="2">
    <source>
        <dbReference type="Proteomes" id="UP000029346"/>
    </source>
</evidence>
<proteinExistence type="predicted"/>
<reference evidence="1 2" key="1">
    <citation type="submission" date="2014-07" db="EMBL/GenBank/DDBJ databases">
        <authorList>
            <person name="Barna A.M."/>
            <person name="Butterbrodt E.W."/>
            <person name="Cole K.D."/>
            <person name="Kelling B.L."/>
            <person name="Kponou M.-M.Y."/>
            <person name="Mack M.A."/>
            <person name="Mohn T.C."/>
            <person name="Neisius C."/>
            <person name="Nolting E.C."/>
            <person name="Pumper S.J."/>
            <person name="Schmidt M.E."/>
            <person name="Sirek E."/>
            <person name="Sorge E.L."/>
            <person name="Wilson R.K."/>
            <person name="Bonilla J.A."/>
            <person name="Klyczek K."/>
            <person name="Mogen K.L."/>
            <person name="Serrano M.G."/>
            <person name="Buck G."/>
            <person name="Lee V."/>
            <person name="Wang Y."/>
            <person name="Carvalho R."/>
            <person name="Voegtly L."/>
            <person name="Shi R."/>
            <person name="Duckworth R."/>
            <person name="Johnson A."/>
            <person name="Loviza R."/>
            <person name="Walstead R."/>
            <person name="Shah Z."/>
            <person name="Kiflezghi M."/>
            <person name="Wade K."/>
            <person name="Anders K.R."/>
            <person name="Braun M.A."/>
            <person name="Delesalle V.A."/>
            <person name="Hughes L.E."/>
            <person name="Ware V.C."/>
            <person name="Bradley K.W."/>
            <person name="Barker L.P."/>
            <person name="Asai D.J."/>
            <person name="Bowman C.A."/>
            <person name="Russell D.A."/>
            <person name="Pope W.H."/>
            <person name="Jacobs-Sera D."/>
            <person name="Hendrix R.W."/>
            <person name="Hatfull G.F."/>
        </authorList>
    </citation>
    <scope>NUCLEOTIDE SEQUENCE [LARGE SCALE GENOMIC DNA]</scope>
</reference>
<gene>
    <name evidence="1" type="ORF">PBI_MARQUARDT_51</name>
</gene>
<dbReference type="KEGG" id="vg:26625546"/>
<protein>
    <submittedName>
        <fullName evidence="1">Uncharacterized protein</fullName>
    </submittedName>
</protein>
<organism evidence="1 2">
    <name type="scientific">Mycobacterium phage MarQuardt</name>
    <dbReference type="NCBI Taxonomy" id="1527516"/>
    <lineage>
        <taxon>Viruses</taxon>
        <taxon>Duplodnaviria</taxon>
        <taxon>Heunggongvirae</taxon>
        <taxon>Uroviricota</taxon>
        <taxon>Caudoviricetes</taxon>
        <taxon>Microwolfvirus</taxon>
        <taxon>Microwolfvirus JHC117</taxon>
    </lineage>
</organism>
<dbReference type="InterPro" id="IPR056973">
    <property type="entry name" value="Phage_L5_Gp47"/>
</dbReference>
<dbReference type="Pfam" id="PF23887">
    <property type="entry name" value="Phage_Gene47"/>
    <property type="match status" value="1"/>
</dbReference>
<dbReference type="RefSeq" id="YP_009198476.1">
    <property type="nucleotide sequence ID" value="NC_028798.1"/>
</dbReference>
<dbReference type="EMBL" id="KM233454">
    <property type="protein sequence ID" value="AIM51101.1"/>
    <property type="molecule type" value="Genomic_DNA"/>
</dbReference>